<evidence type="ECO:0000313" key="5">
    <source>
        <dbReference type="Proteomes" id="UP000276215"/>
    </source>
</evidence>
<dbReference type="OrthoDB" id="9974981at2759"/>
<dbReference type="InterPro" id="IPR036291">
    <property type="entry name" value="NAD(P)-bd_dom_sf"/>
</dbReference>
<name>A0A3N4KA24_9PEZI</name>
<keyword evidence="2" id="KW-0560">Oxidoreductase</keyword>
<dbReference type="PANTHER" id="PTHR47706:SF9">
    <property type="entry name" value="NMRA-LIKE DOMAIN-CONTAINING PROTEIN-RELATED"/>
    <property type="match status" value="1"/>
</dbReference>
<dbReference type="PANTHER" id="PTHR47706">
    <property type="entry name" value="NMRA-LIKE FAMILY PROTEIN"/>
    <property type="match status" value="1"/>
</dbReference>
<dbReference type="InterPro" id="IPR008030">
    <property type="entry name" value="NmrA-like"/>
</dbReference>
<feature type="domain" description="NmrA-like" evidence="3">
    <location>
        <begin position="9"/>
        <end position="246"/>
    </location>
</feature>
<proteinExistence type="predicted"/>
<dbReference type="InterPro" id="IPR051609">
    <property type="entry name" value="NmrA/Isoflavone_reductase-like"/>
</dbReference>
<reference evidence="4 5" key="1">
    <citation type="journal article" date="2018" name="Nat. Ecol. Evol.">
        <title>Pezizomycetes genomes reveal the molecular basis of ectomycorrhizal truffle lifestyle.</title>
        <authorList>
            <person name="Murat C."/>
            <person name="Payen T."/>
            <person name="Noel B."/>
            <person name="Kuo A."/>
            <person name="Morin E."/>
            <person name="Chen J."/>
            <person name="Kohler A."/>
            <person name="Krizsan K."/>
            <person name="Balestrini R."/>
            <person name="Da Silva C."/>
            <person name="Montanini B."/>
            <person name="Hainaut M."/>
            <person name="Levati E."/>
            <person name="Barry K.W."/>
            <person name="Belfiori B."/>
            <person name="Cichocki N."/>
            <person name="Clum A."/>
            <person name="Dockter R.B."/>
            <person name="Fauchery L."/>
            <person name="Guy J."/>
            <person name="Iotti M."/>
            <person name="Le Tacon F."/>
            <person name="Lindquist E.A."/>
            <person name="Lipzen A."/>
            <person name="Malagnac F."/>
            <person name="Mello A."/>
            <person name="Molinier V."/>
            <person name="Miyauchi S."/>
            <person name="Poulain J."/>
            <person name="Riccioni C."/>
            <person name="Rubini A."/>
            <person name="Sitrit Y."/>
            <person name="Splivallo R."/>
            <person name="Traeger S."/>
            <person name="Wang M."/>
            <person name="Zifcakova L."/>
            <person name="Wipf D."/>
            <person name="Zambonelli A."/>
            <person name="Paolocci F."/>
            <person name="Nowrousian M."/>
            <person name="Ottonello S."/>
            <person name="Baldrian P."/>
            <person name="Spatafora J.W."/>
            <person name="Henrissat B."/>
            <person name="Nagy L.G."/>
            <person name="Aury J.M."/>
            <person name="Wincker P."/>
            <person name="Grigoriev I.V."/>
            <person name="Bonfante P."/>
            <person name="Martin F.M."/>
        </authorList>
    </citation>
    <scope>NUCLEOTIDE SEQUENCE [LARGE SCALE GENOMIC DNA]</scope>
    <source>
        <strain evidence="4 5">120613-1</strain>
    </source>
</reference>
<evidence type="ECO:0000256" key="1">
    <source>
        <dbReference type="ARBA" id="ARBA00022857"/>
    </source>
</evidence>
<keyword evidence="5" id="KW-1185">Reference proteome</keyword>
<organism evidence="4 5">
    <name type="scientific">Choiromyces venosus 120613-1</name>
    <dbReference type="NCBI Taxonomy" id="1336337"/>
    <lineage>
        <taxon>Eukaryota</taxon>
        <taxon>Fungi</taxon>
        <taxon>Dikarya</taxon>
        <taxon>Ascomycota</taxon>
        <taxon>Pezizomycotina</taxon>
        <taxon>Pezizomycetes</taxon>
        <taxon>Pezizales</taxon>
        <taxon>Tuberaceae</taxon>
        <taxon>Choiromyces</taxon>
    </lineage>
</organism>
<dbReference type="Gene3D" id="3.40.50.720">
    <property type="entry name" value="NAD(P)-binding Rossmann-like Domain"/>
    <property type="match status" value="1"/>
</dbReference>
<dbReference type="AlphaFoldDB" id="A0A3N4KA24"/>
<protein>
    <submittedName>
        <fullName evidence="4">NAD(P)-binding protein</fullName>
    </submittedName>
</protein>
<dbReference type="SUPFAM" id="SSF51735">
    <property type="entry name" value="NAD(P)-binding Rossmann-fold domains"/>
    <property type="match status" value="1"/>
</dbReference>
<sequence length="297" mass="32762">MSSSYKPIVAIAGLNGALGQQTLAALLSPQFISYFQLPIRVLTRNPSNLDGYVYSADMAQYLYADYNDPEVLDAALENVDVVINLLGMYPRSWIRLGEAAYRIGAKLYIPSEFGPDHRYFNYQSPFAQKQVQSDRAREDGIKSVQIFCGIFMEHAIPSGRHLGIDLPSRRVIAVVPAGRSEPRVSFTSVRDVAMTIASVASRRPSSLPDAIRIAGDTWTLRQLGEYYQSLIGARVHVTTQNYSAFSASVLHGGHQSISSHYQLAAGAGLLDYSTNSNEWASAGMWQWRSIQHLLAGI</sequence>
<dbReference type="Proteomes" id="UP000276215">
    <property type="component" value="Unassembled WGS sequence"/>
</dbReference>
<gene>
    <name evidence="4" type="ORF">L873DRAFT_1785271</name>
</gene>
<accession>A0A3N4KA24</accession>
<keyword evidence="1" id="KW-0521">NADP</keyword>
<evidence type="ECO:0000259" key="3">
    <source>
        <dbReference type="Pfam" id="PF05368"/>
    </source>
</evidence>
<evidence type="ECO:0000256" key="2">
    <source>
        <dbReference type="ARBA" id="ARBA00023002"/>
    </source>
</evidence>
<dbReference type="EMBL" id="ML120351">
    <property type="protein sequence ID" value="RPB06172.1"/>
    <property type="molecule type" value="Genomic_DNA"/>
</dbReference>
<evidence type="ECO:0000313" key="4">
    <source>
        <dbReference type="EMBL" id="RPB06172.1"/>
    </source>
</evidence>
<dbReference type="GO" id="GO:0016491">
    <property type="term" value="F:oxidoreductase activity"/>
    <property type="evidence" value="ECO:0007669"/>
    <property type="project" value="UniProtKB-KW"/>
</dbReference>
<dbReference type="STRING" id="1336337.A0A3N4KA24"/>
<dbReference type="Pfam" id="PF05368">
    <property type="entry name" value="NmrA"/>
    <property type="match status" value="1"/>
</dbReference>